<feature type="region of interest" description="Disordered" evidence="1">
    <location>
        <begin position="1"/>
        <end position="196"/>
    </location>
</feature>
<protein>
    <submittedName>
        <fullName evidence="2">Uncharacterized protein</fullName>
    </submittedName>
</protein>
<feature type="compositionally biased region" description="Acidic residues" evidence="1">
    <location>
        <begin position="112"/>
        <end position="121"/>
    </location>
</feature>
<feature type="compositionally biased region" description="Low complexity" evidence="1">
    <location>
        <begin position="74"/>
        <end position="93"/>
    </location>
</feature>
<evidence type="ECO:0000256" key="1">
    <source>
        <dbReference type="SAM" id="MobiDB-lite"/>
    </source>
</evidence>
<dbReference type="EMBL" id="JBFXLS010000151">
    <property type="protein sequence ID" value="KAL2813185.1"/>
    <property type="molecule type" value="Genomic_DNA"/>
</dbReference>
<sequence length="196" mass="21273">MYVGPSRARRQLAARLAAHKQAVENAEGGENQDEEQQHGDSEFHWPSDSFANTGLNEDGGRGHSSDFPAVNVASPTFPDSGFSPSDSFSTGSSDDGDDFSGTRRRKERVPLEVDDDEEDMGEMVGPSIESHMLDSDEEEEAILNESLGYPELGPGQYKSFRSSRMGHSPFGDDQNDSSEGEDDGLVEILVPGRKSS</sequence>
<keyword evidence="3" id="KW-1185">Reference proteome</keyword>
<proteinExistence type="predicted"/>
<comment type="caution">
    <text evidence="2">The sequence shown here is derived from an EMBL/GenBank/DDBJ whole genome shotgun (WGS) entry which is preliminary data.</text>
</comment>
<accession>A0ABR4HCJ5</accession>
<reference evidence="2 3" key="1">
    <citation type="submission" date="2024-07" db="EMBL/GenBank/DDBJ databases">
        <title>Section-level genome sequencing and comparative genomics of Aspergillus sections Usti and Cavernicolus.</title>
        <authorList>
            <consortium name="Lawrence Berkeley National Laboratory"/>
            <person name="Nybo J.L."/>
            <person name="Vesth T.C."/>
            <person name="Theobald S."/>
            <person name="Frisvad J.C."/>
            <person name="Larsen T.O."/>
            <person name="Kjaerboelling I."/>
            <person name="Rothschild-Mancinelli K."/>
            <person name="Lyhne E.K."/>
            <person name="Kogle M.E."/>
            <person name="Barry K."/>
            <person name="Clum A."/>
            <person name="Na H."/>
            <person name="Ledsgaard L."/>
            <person name="Lin J."/>
            <person name="Lipzen A."/>
            <person name="Kuo A."/>
            <person name="Riley R."/>
            <person name="Mondo S."/>
            <person name="LaButti K."/>
            <person name="Haridas S."/>
            <person name="Pangalinan J."/>
            <person name="Salamov A.A."/>
            <person name="Simmons B.A."/>
            <person name="Magnuson J.K."/>
            <person name="Chen J."/>
            <person name="Drula E."/>
            <person name="Henrissat B."/>
            <person name="Wiebenga A."/>
            <person name="Lubbers R.J."/>
            <person name="Gomes A.C."/>
            <person name="Makela M.R."/>
            <person name="Stajich J."/>
            <person name="Grigoriev I.V."/>
            <person name="Mortensen U.H."/>
            <person name="De vries R.P."/>
            <person name="Baker S.E."/>
            <person name="Andersen M.R."/>
        </authorList>
    </citation>
    <scope>NUCLEOTIDE SEQUENCE [LARGE SCALE GENOMIC DNA]</scope>
    <source>
        <strain evidence="2 3">CBS 600.67</strain>
    </source>
</reference>
<evidence type="ECO:0000313" key="2">
    <source>
        <dbReference type="EMBL" id="KAL2813185.1"/>
    </source>
</evidence>
<gene>
    <name evidence="2" type="ORF">BDW59DRAFT_176827</name>
</gene>
<evidence type="ECO:0000313" key="3">
    <source>
        <dbReference type="Proteomes" id="UP001610335"/>
    </source>
</evidence>
<dbReference type="Proteomes" id="UP001610335">
    <property type="component" value="Unassembled WGS sequence"/>
</dbReference>
<feature type="compositionally biased region" description="Acidic residues" evidence="1">
    <location>
        <begin position="173"/>
        <end position="185"/>
    </location>
</feature>
<organism evidence="2 3">
    <name type="scientific">Aspergillus cavernicola</name>
    <dbReference type="NCBI Taxonomy" id="176166"/>
    <lineage>
        <taxon>Eukaryota</taxon>
        <taxon>Fungi</taxon>
        <taxon>Dikarya</taxon>
        <taxon>Ascomycota</taxon>
        <taxon>Pezizomycotina</taxon>
        <taxon>Eurotiomycetes</taxon>
        <taxon>Eurotiomycetidae</taxon>
        <taxon>Eurotiales</taxon>
        <taxon>Aspergillaceae</taxon>
        <taxon>Aspergillus</taxon>
        <taxon>Aspergillus subgen. Nidulantes</taxon>
    </lineage>
</organism>
<feature type="compositionally biased region" description="Basic and acidic residues" evidence="1">
    <location>
        <begin position="35"/>
        <end position="45"/>
    </location>
</feature>
<name>A0ABR4HCJ5_9EURO</name>